<gene>
    <name evidence="1" type="ORF">AMURIS_04686</name>
</gene>
<reference evidence="1 2" key="1">
    <citation type="submission" date="2018-01" db="EMBL/GenBank/DDBJ databases">
        <authorList>
            <person name="Gaut B.S."/>
            <person name="Morton B.R."/>
            <person name="Clegg M.T."/>
            <person name="Duvall M.R."/>
        </authorList>
    </citation>
    <scope>NUCLEOTIDE SEQUENCE [LARGE SCALE GENOMIC DNA]</scope>
    <source>
        <strain evidence="1">GP69</strain>
    </source>
</reference>
<evidence type="ECO:0000313" key="2">
    <source>
        <dbReference type="Proteomes" id="UP000236311"/>
    </source>
</evidence>
<organism evidence="1 2">
    <name type="scientific">Acetatifactor muris</name>
    <dbReference type="NCBI Taxonomy" id="879566"/>
    <lineage>
        <taxon>Bacteria</taxon>
        <taxon>Bacillati</taxon>
        <taxon>Bacillota</taxon>
        <taxon>Clostridia</taxon>
        <taxon>Lachnospirales</taxon>
        <taxon>Lachnospiraceae</taxon>
        <taxon>Acetatifactor</taxon>
    </lineage>
</organism>
<dbReference type="EMBL" id="OFSM01000035">
    <property type="protein sequence ID" value="SOY31937.1"/>
    <property type="molecule type" value="Genomic_DNA"/>
</dbReference>
<sequence>MWGSFLQSELNQVCEDFGLEEIEMMKYYDAENPGVMAAQADKAEQLIRKIIENGGGRIREFANEKEFLHEI</sequence>
<name>A0A2K4ZN88_9FIRM</name>
<dbReference type="RefSeq" id="WP_103241915.1">
    <property type="nucleotide sequence ID" value="NZ_JANJZD010000037.1"/>
</dbReference>
<evidence type="ECO:0000313" key="1">
    <source>
        <dbReference type="EMBL" id="SOY31937.1"/>
    </source>
</evidence>
<dbReference type="OrthoDB" id="9791330at2"/>
<proteinExistence type="predicted"/>
<keyword evidence="2" id="KW-1185">Reference proteome</keyword>
<accession>A0A2K4ZN88</accession>
<protein>
    <submittedName>
        <fullName evidence="1">Uncharacterized protein</fullName>
    </submittedName>
</protein>
<dbReference type="AlphaFoldDB" id="A0A2K4ZN88"/>
<dbReference type="Proteomes" id="UP000236311">
    <property type="component" value="Unassembled WGS sequence"/>
</dbReference>